<reference evidence="1 4" key="2">
    <citation type="submission" date="2022-05" db="EMBL/GenBank/DDBJ databases">
        <title>Genome Sequencing of Bee-Associated Microbes.</title>
        <authorList>
            <person name="Dunlap C."/>
        </authorList>
    </citation>
    <scope>NUCLEOTIDE SEQUENCE [LARGE SCALE GENOMIC DNA]</scope>
    <source>
        <strain evidence="1 4">NRRL B-14613</strain>
    </source>
</reference>
<dbReference type="Proteomes" id="UP001209276">
    <property type="component" value="Unassembled WGS sequence"/>
</dbReference>
<accession>A0AAP9J134</accession>
<sequence>MPIFVGAAPSILRAARASSLHLEGSPQAIDDLCAHWLLGHALVERGAGYAYCKVDELTVYTQTTYLLLSYGSRCGLWSPPG</sequence>
<keyword evidence="4" id="KW-1185">Reference proteome</keyword>
<dbReference type="EMBL" id="JAMDMM010000029">
    <property type="protein sequence ID" value="MCY9608778.1"/>
    <property type="molecule type" value="Genomic_DNA"/>
</dbReference>
<name>A0AAP9J134_PANTH</name>
<organism evidence="2 3">
    <name type="scientific">Paenibacillus thiaminolyticus</name>
    <name type="common">Bacillus thiaminolyticus</name>
    <dbReference type="NCBI Taxonomy" id="49283"/>
    <lineage>
        <taxon>Bacteria</taxon>
        <taxon>Bacillati</taxon>
        <taxon>Bacillota</taxon>
        <taxon>Bacilli</taxon>
        <taxon>Bacillales</taxon>
        <taxon>Paenibacillaceae</taxon>
        <taxon>Paenibacillus</taxon>
    </lineage>
</organism>
<evidence type="ECO:0000313" key="4">
    <source>
        <dbReference type="Proteomes" id="UP001209276"/>
    </source>
</evidence>
<evidence type="ECO:0000313" key="3">
    <source>
        <dbReference type="Proteomes" id="UP000315377"/>
    </source>
</evidence>
<protein>
    <submittedName>
        <fullName evidence="2">Uncharacterized protein</fullName>
    </submittedName>
</protein>
<dbReference type="AlphaFoldDB" id="A0AAP9J134"/>
<dbReference type="RefSeq" id="WP_127510890.1">
    <property type="nucleotide sequence ID" value="NZ_CABMNB010000022.1"/>
</dbReference>
<dbReference type="EMBL" id="CP041405">
    <property type="protein sequence ID" value="QDM42758.1"/>
    <property type="molecule type" value="Genomic_DNA"/>
</dbReference>
<proteinExistence type="predicted"/>
<gene>
    <name evidence="2" type="ORF">FLT43_04060</name>
    <name evidence="1" type="ORF">M5W83_16680</name>
</gene>
<reference evidence="2 3" key="1">
    <citation type="submission" date="2019-07" db="EMBL/GenBank/DDBJ databases">
        <title>Paenibacillus thiaminolyticus NRRL B-4156.</title>
        <authorList>
            <person name="Hehnly C."/>
            <person name="Zhang L."/>
        </authorList>
    </citation>
    <scope>NUCLEOTIDE SEQUENCE [LARGE SCALE GENOMIC DNA]</scope>
    <source>
        <strain evidence="2 3">NRRL B-4156</strain>
    </source>
</reference>
<dbReference type="GeneID" id="76995147"/>
<evidence type="ECO:0000313" key="2">
    <source>
        <dbReference type="EMBL" id="QDM42758.1"/>
    </source>
</evidence>
<evidence type="ECO:0000313" key="1">
    <source>
        <dbReference type="EMBL" id="MCY9608778.1"/>
    </source>
</evidence>
<dbReference type="Proteomes" id="UP000315377">
    <property type="component" value="Chromosome"/>
</dbReference>